<dbReference type="CDD" id="cd00190">
    <property type="entry name" value="Tryp_SPc"/>
    <property type="match status" value="1"/>
</dbReference>
<feature type="domain" description="Peptidase S1" evidence="8">
    <location>
        <begin position="26"/>
        <end position="257"/>
    </location>
</feature>
<dbReference type="InterPro" id="IPR009003">
    <property type="entry name" value="Peptidase_S1_PA"/>
</dbReference>
<dbReference type="PANTHER" id="PTHR24276:SF98">
    <property type="entry name" value="FI18310P1-RELATED"/>
    <property type="match status" value="1"/>
</dbReference>
<evidence type="ECO:0000256" key="5">
    <source>
        <dbReference type="ARBA" id="ARBA00023026"/>
    </source>
</evidence>
<comment type="subcellular location">
    <subcellularLocation>
        <location evidence="1">Secreted</location>
    </subcellularLocation>
</comment>
<dbReference type="PANTHER" id="PTHR24276">
    <property type="entry name" value="POLYSERASE-RELATED"/>
    <property type="match status" value="1"/>
</dbReference>
<evidence type="ECO:0000256" key="1">
    <source>
        <dbReference type="ARBA" id="ARBA00004613"/>
    </source>
</evidence>
<comment type="caution">
    <text evidence="9">The sequence shown here is derived from an EMBL/GenBank/DDBJ whole genome shotgun (WGS) entry which is preliminary data.</text>
</comment>
<gene>
    <name evidence="9" type="ORF">HBR001_LOCUS2244</name>
</gene>
<dbReference type="SUPFAM" id="SSF50494">
    <property type="entry name" value="Trypsin-like serine proteases"/>
    <property type="match status" value="1"/>
</dbReference>
<keyword evidence="5" id="KW-0843">Virulence</keyword>
<dbReference type="PRINTS" id="PR00722">
    <property type="entry name" value="CHYMOTRYPSIN"/>
</dbReference>
<evidence type="ECO:0000256" key="4">
    <source>
        <dbReference type="ARBA" id="ARBA00022729"/>
    </source>
</evidence>
<evidence type="ECO:0000256" key="3">
    <source>
        <dbReference type="ARBA" id="ARBA00022525"/>
    </source>
</evidence>
<dbReference type="InterPro" id="IPR043504">
    <property type="entry name" value="Peptidase_S1_PA_chymotrypsin"/>
</dbReference>
<reference evidence="9" key="1">
    <citation type="submission" date="2022-12" db="EMBL/GenBank/DDBJ databases">
        <authorList>
            <person name="Webb A."/>
        </authorList>
    </citation>
    <scope>NUCLEOTIDE SEQUENCE</scope>
    <source>
        <strain evidence="9">Hp1</strain>
    </source>
</reference>
<dbReference type="InterPro" id="IPR001314">
    <property type="entry name" value="Peptidase_S1A"/>
</dbReference>
<sequence>MALSALALVVSSEAAAKREHSERHLILGGQVVPSGTKTYVTGVRSGPDSGNVCGGNLISPTHVLTTSHCQTYDVRWVSIGSHYRNGTRDGEQIKVVAIMSHPQYSEGIKYANDVMVLQLERPSTFQPVKMAAADDSGFQSGAWATIIGWGSDAEVNGTYPDELHRVDVQLVSDATCAAHVSIDASMVCAGGELNQDACFGDSGGPLVIERPGIDGTVEDVLIGLPSWSKNDTCGRAGYYGVYSRVSAARAWIDSIISRDFASEGGHLC</sequence>
<name>A0AAV0TEN4_HYABA</name>
<evidence type="ECO:0000256" key="7">
    <source>
        <dbReference type="ARBA" id="ARBA00023180"/>
    </source>
</evidence>
<dbReference type="EMBL" id="CANTFL010000251">
    <property type="protein sequence ID" value="CAI5719704.1"/>
    <property type="molecule type" value="Genomic_DNA"/>
</dbReference>
<protein>
    <recommendedName>
        <fullName evidence="8">Peptidase S1 domain-containing protein</fullName>
    </recommendedName>
</protein>
<organism evidence="9 10">
    <name type="scientific">Hyaloperonospora brassicae</name>
    <name type="common">Brassica downy mildew</name>
    <name type="synonym">Peronospora brassicae</name>
    <dbReference type="NCBI Taxonomy" id="162125"/>
    <lineage>
        <taxon>Eukaryota</taxon>
        <taxon>Sar</taxon>
        <taxon>Stramenopiles</taxon>
        <taxon>Oomycota</taxon>
        <taxon>Peronosporomycetes</taxon>
        <taxon>Peronosporales</taxon>
        <taxon>Peronosporaceae</taxon>
        <taxon>Hyaloperonospora</taxon>
    </lineage>
</organism>
<dbReference type="FunFam" id="2.40.10.10:FF:000156">
    <property type="entry name" value="MIP06385p"/>
    <property type="match status" value="1"/>
</dbReference>
<evidence type="ECO:0000256" key="6">
    <source>
        <dbReference type="ARBA" id="ARBA00023157"/>
    </source>
</evidence>
<dbReference type="PROSITE" id="PS00135">
    <property type="entry name" value="TRYPSIN_SER"/>
    <property type="match status" value="1"/>
</dbReference>
<keyword evidence="10" id="KW-1185">Reference proteome</keyword>
<dbReference type="SMART" id="SM00020">
    <property type="entry name" value="Tryp_SPc"/>
    <property type="match status" value="1"/>
</dbReference>
<proteinExistence type="inferred from homology"/>
<dbReference type="GO" id="GO:0006508">
    <property type="term" value="P:proteolysis"/>
    <property type="evidence" value="ECO:0007669"/>
    <property type="project" value="InterPro"/>
</dbReference>
<dbReference type="Gene3D" id="2.40.10.10">
    <property type="entry name" value="Trypsin-like serine proteases"/>
    <property type="match status" value="1"/>
</dbReference>
<keyword evidence="3" id="KW-0964">Secreted</keyword>
<evidence type="ECO:0000259" key="8">
    <source>
        <dbReference type="PROSITE" id="PS50240"/>
    </source>
</evidence>
<keyword evidence="4" id="KW-0732">Signal</keyword>
<dbReference type="GO" id="GO:0004252">
    <property type="term" value="F:serine-type endopeptidase activity"/>
    <property type="evidence" value="ECO:0007669"/>
    <property type="project" value="InterPro"/>
</dbReference>
<keyword evidence="7" id="KW-0325">Glycoprotein</keyword>
<evidence type="ECO:0000256" key="2">
    <source>
        <dbReference type="ARBA" id="ARBA00007664"/>
    </source>
</evidence>
<evidence type="ECO:0000313" key="10">
    <source>
        <dbReference type="Proteomes" id="UP001162031"/>
    </source>
</evidence>
<dbReference type="Pfam" id="PF00089">
    <property type="entry name" value="Trypsin"/>
    <property type="match status" value="1"/>
</dbReference>
<comment type="similarity">
    <text evidence="2">Belongs to the peptidase S1 family.</text>
</comment>
<dbReference type="InterPro" id="IPR033116">
    <property type="entry name" value="TRYPSIN_SER"/>
</dbReference>
<dbReference type="AlphaFoldDB" id="A0AAV0TEN4"/>
<dbReference type="Proteomes" id="UP001162031">
    <property type="component" value="Unassembled WGS sequence"/>
</dbReference>
<dbReference type="InterPro" id="IPR001254">
    <property type="entry name" value="Trypsin_dom"/>
</dbReference>
<dbReference type="PROSITE" id="PS50240">
    <property type="entry name" value="TRYPSIN_DOM"/>
    <property type="match status" value="1"/>
</dbReference>
<dbReference type="InterPro" id="IPR050430">
    <property type="entry name" value="Peptidase_S1"/>
</dbReference>
<evidence type="ECO:0000313" key="9">
    <source>
        <dbReference type="EMBL" id="CAI5719704.1"/>
    </source>
</evidence>
<accession>A0AAV0TEN4</accession>
<dbReference type="GO" id="GO:0005576">
    <property type="term" value="C:extracellular region"/>
    <property type="evidence" value="ECO:0007669"/>
    <property type="project" value="UniProtKB-SubCell"/>
</dbReference>
<keyword evidence="6" id="KW-1015">Disulfide bond</keyword>